<dbReference type="GO" id="GO:0051213">
    <property type="term" value="F:dioxygenase activity"/>
    <property type="evidence" value="ECO:0007669"/>
    <property type="project" value="UniProtKB-KW"/>
</dbReference>
<keyword evidence="1" id="KW-0223">Dioxygenase</keyword>
<evidence type="ECO:0000313" key="2">
    <source>
        <dbReference type="Proteomes" id="UP000294856"/>
    </source>
</evidence>
<proteinExistence type="predicted"/>
<dbReference type="SUPFAM" id="SSF51182">
    <property type="entry name" value="RmlC-like cupins"/>
    <property type="match status" value="1"/>
</dbReference>
<gene>
    <name evidence="1" type="ORF">DFR71_3205</name>
</gene>
<name>A0A4R1FU52_9NOCA</name>
<keyword evidence="1" id="KW-0560">Oxidoreductase</keyword>
<dbReference type="AlphaFoldDB" id="A0A4R1FU52"/>
<comment type="caution">
    <text evidence="1">The sequence shown here is derived from an EMBL/GenBank/DDBJ whole genome shotgun (WGS) entry which is preliminary data.</text>
</comment>
<dbReference type="STRING" id="1210063.GCA_001612665_00866"/>
<sequence>MTETAIPLVDATTAWHPRDGIVPNAQRLLSGAGLTLVRISFRAGQILDDHRAGGPILIQCVSGAVDVDVTTDIEVRGHHLVEGSVLHIDANLVHRLTAELDTVVLVVLHRKLAD</sequence>
<evidence type="ECO:0000313" key="1">
    <source>
        <dbReference type="EMBL" id="TCJ97169.1"/>
    </source>
</evidence>
<dbReference type="EMBL" id="SMFR01000002">
    <property type="protein sequence ID" value="TCJ97169.1"/>
    <property type="molecule type" value="Genomic_DNA"/>
</dbReference>
<dbReference type="RefSeq" id="WP_067446141.1">
    <property type="nucleotide sequence ID" value="NZ_SMFR01000002.1"/>
</dbReference>
<accession>A0A4R1FU52</accession>
<organism evidence="1 2">
    <name type="scientific">Nocardia alba</name>
    <dbReference type="NCBI Taxonomy" id="225051"/>
    <lineage>
        <taxon>Bacteria</taxon>
        <taxon>Bacillati</taxon>
        <taxon>Actinomycetota</taxon>
        <taxon>Actinomycetes</taxon>
        <taxon>Mycobacteriales</taxon>
        <taxon>Nocardiaceae</taxon>
        <taxon>Nocardia</taxon>
    </lineage>
</organism>
<dbReference type="InterPro" id="IPR011051">
    <property type="entry name" value="RmlC_Cupin_sf"/>
</dbReference>
<dbReference type="Proteomes" id="UP000294856">
    <property type="component" value="Unassembled WGS sequence"/>
</dbReference>
<dbReference type="OrthoDB" id="1121052at2"/>
<keyword evidence="2" id="KW-1185">Reference proteome</keyword>
<reference evidence="1 2" key="1">
    <citation type="submission" date="2019-03" db="EMBL/GenBank/DDBJ databases">
        <title>Genomic Encyclopedia of Type Strains, Phase IV (KMG-IV): sequencing the most valuable type-strain genomes for metagenomic binning, comparative biology and taxonomic classification.</title>
        <authorList>
            <person name="Goeker M."/>
        </authorList>
    </citation>
    <scope>NUCLEOTIDE SEQUENCE [LARGE SCALE GENOMIC DNA]</scope>
    <source>
        <strain evidence="1 2">DSM 44684</strain>
    </source>
</reference>
<protein>
    <submittedName>
        <fullName evidence="1">Quercetin dioxygenase-like cupin family protein</fullName>
    </submittedName>
</protein>
<dbReference type="Gene3D" id="2.60.120.10">
    <property type="entry name" value="Jelly Rolls"/>
    <property type="match status" value="1"/>
</dbReference>
<dbReference type="InterPro" id="IPR014710">
    <property type="entry name" value="RmlC-like_jellyroll"/>
</dbReference>